<dbReference type="InterPro" id="IPR007278">
    <property type="entry name" value="DUF397"/>
</dbReference>
<proteinExistence type="predicted"/>
<dbReference type="RefSeq" id="WP_189176116.1">
    <property type="nucleotide sequence ID" value="NZ_BMNG01000013.1"/>
</dbReference>
<accession>A0ABQ2MH73</accession>
<reference evidence="3" key="1">
    <citation type="journal article" date="2019" name="Int. J. Syst. Evol. Microbiol.">
        <title>The Global Catalogue of Microorganisms (GCM) 10K type strain sequencing project: providing services to taxonomists for standard genome sequencing and annotation.</title>
        <authorList>
            <consortium name="The Broad Institute Genomics Platform"/>
            <consortium name="The Broad Institute Genome Sequencing Center for Infectious Disease"/>
            <person name="Wu L."/>
            <person name="Ma J."/>
        </authorList>
    </citation>
    <scope>NUCLEOTIDE SEQUENCE [LARGE SCALE GENOMIC DNA]</scope>
    <source>
        <strain evidence="3">CGMCC 4.7349</strain>
    </source>
</reference>
<comment type="caution">
    <text evidence="2">The sequence shown here is derived from an EMBL/GenBank/DDBJ whole genome shotgun (WGS) entry which is preliminary data.</text>
</comment>
<sequence>MTLPSTTRWRKSSYSNGMGGECVEVASFRGEISVRDSKAAPGPWITVATSTWECFVGAIREEKPTRRATE</sequence>
<evidence type="ECO:0000313" key="3">
    <source>
        <dbReference type="Proteomes" id="UP000656881"/>
    </source>
</evidence>
<feature type="domain" description="DUF397" evidence="1">
    <location>
        <begin position="8"/>
        <end position="60"/>
    </location>
</feature>
<keyword evidence="3" id="KW-1185">Reference proteome</keyword>
<protein>
    <recommendedName>
        <fullName evidence="1">DUF397 domain-containing protein</fullName>
    </recommendedName>
</protein>
<evidence type="ECO:0000313" key="2">
    <source>
        <dbReference type="EMBL" id="GGO52193.1"/>
    </source>
</evidence>
<dbReference type="Pfam" id="PF04149">
    <property type="entry name" value="DUF397"/>
    <property type="match status" value="1"/>
</dbReference>
<name>A0ABQ2MH73_9ACTN</name>
<dbReference type="Proteomes" id="UP000656881">
    <property type="component" value="Unassembled WGS sequence"/>
</dbReference>
<dbReference type="EMBL" id="BMNG01000013">
    <property type="protein sequence ID" value="GGO52193.1"/>
    <property type="molecule type" value="Genomic_DNA"/>
</dbReference>
<evidence type="ECO:0000259" key="1">
    <source>
        <dbReference type="Pfam" id="PF04149"/>
    </source>
</evidence>
<organism evidence="2 3">
    <name type="scientific">Streptomyces lasiicapitis</name>
    <dbReference type="NCBI Taxonomy" id="1923961"/>
    <lineage>
        <taxon>Bacteria</taxon>
        <taxon>Bacillati</taxon>
        <taxon>Actinomycetota</taxon>
        <taxon>Actinomycetes</taxon>
        <taxon>Kitasatosporales</taxon>
        <taxon>Streptomycetaceae</taxon>
        <taxon>Streptomyces</taxon>
    </lineage>
</organism>
<gene>
    <name evidence="2" type="ORF">GCM10012286_56640</name>
</gene>